<protein>
    <submittedName>
        <fullName evidence="2">Uncharacterized protein</fullName>
    </submittedName>
</protein>
<proteinExistence type="predicted"/>
<gene>
    <name evidence="2" type="ORF">ENKO_14990</name>
</gene>
<dbReference type="Proteomes" id="UP000682928">
    <property type="component" value="Chromosome"/>
</dbReference>
<evidence type="ECO:0000313" key="3">
    <source>
        <dbReference type="Proteomes" id="UP000682928"/>
    </source>
</evidence>
<feature type="region of interest" description="Disordered" evidence="1">
    <location>
        <begin position="53"/>
        <end position="77"/>
    </location>
</feature>
<reference evidence="2" key="1">
    <citation type="submission" date="2021-04" db="EMBL/GenBank/DDBJ databases">
        <title>Difference and commonality of drug resistance evolution in various bacteria. and drug sensitivity profiles.</title>
        <authorList>
            <person name="Maeda T."/>
            <person name="Shibai A."/>
            <person name="Kawada K."/>
            <person name="Kotani H."/>
            <person name="Tarusawa Y."/>
            <person name="Tanabe K."/>
            <person name="Furusawa C."/>
        </authorList>
    </citation>
    <scope>NUCLEOTIDE SEQUENCE</scope>
    <source>
        <strain evidence="2">JCM 8580</strain>
    </source>
</reference>
<accession>A0AA86IP01</accession>
<dbReference type="AlphaFoldDB" id="A0AA86IP01"/>
<organism evidence="2 3">
    <name type="scientific">Enterobacter kobei</name>
    <dbReference type="NCBI Taxonomy" id="208224"/>
    <lineage>
        <taxon>Bacteria</taxon>
        <taxon>Pseudomonadati</taxon>
        <taxon>Pseudomonadota</taxon>
        <taxon>Gammaproteobacteria</taxon>
        <taxon>Enterobacterales</taxon>
        <taxon>Enterobacteriaceae</taxon>
        <taxon>Enterobacter</taxon>
        <taxon>Enterobacter cloacae complex</taxon>
    </lineage>
</organism>
<feature type="compositionally biased region" description="Basic and acidic residues" evidence="1">
    <location>
        <begin position="67"/>
        <end position="77"/>
    </location>
</feature>
<evidence type="ECO:0000256" key="1">
    <source>
        <dbReference type="SAM" id="MobiDB-lite"/>
    </source>
</evidence>
<evidence type="ECO:0000313" key="2">
    <source>
        <dbReference type="EMBL" id="BCU54905.1"/>
    </source>
</evidence>
<name>A0AA86IP01_9ENTR</name>
<sequence>MSAIAGKRICAAWHNFPLTLTLSHREREQIEHALASLPLPWERAGVRGDITHRFTPPPHSATIPALKLRDLPDRLTS</sequence>
<dbReference type="EMBL" id="AP024590">
    <property type="protein sequence ID" value="BCU54905.1"/>
    <property type="molecule type" value="Genomic_DNA"/>
</dbReference>